<feature type="transmembrane region" description="Helical" evidence="1">
    <location>
        <begin position="138"/>
        <end position="158"/>
    </location>
</feature>
<accession>A0A1F5GBN7</accession>
<feature type="transmembrane region" description="Helical" evidence="1">
    <location>
        <begin position="6"/>
        <end position="26"/>
    </location>
</feature>
<evidence type="ECO:0000313" key="3">
    <source>
        <dbReference type="Proteomes" id="UP000177369"/>
    </source>
</evidence>
<protein>
    <submittedName>
        <fullName evidence="2">Uncharacterized protein</fullName>
    </submittedName>
</protein>
<name>A0A1F5GBN7_9BACT</name>
<keyword evidence="1" id="KW-0472">Membrane</keyword>
<keyword evidence="1" id="KW-0812">Transmembrane</keyword>
<dbReference type="AlphaFoldDB" id="A0A1F5GBN7"/>
<sequence>MIRQKTIIITFLLSLSVMLGSAYPVFAQGMMGNNMMNNEDATVGNTDGHTAREEAEGKKIWENLQAQELKCEDLSNDNFGALGEYFMGLMAGEQHEVMNNMMIQMMGEEGEEQMHIVMGKRLSGCDTSAALSTSGMSFMPMMQMMIGGGSTMMGYGGWNNLMGGWGVFGILWLLTWVLIIIALVALIRWLWKKGDKVK</sequence>
<dbReference type="Proteomes" id="UP000177369">
    <property type="component" value="Unassembled WGS sequence"/>
</dbReference>
<keyword evidence="1" id="KW-1133">Transmembrane helix</keyword>
<gene>
    <name evidence="2" type="ORF">A3D04_03675</name>
</gene>
<organism evidence="2 3">
    <name type="scientific">Candidatus Curtissbacteria bacterium RIFCSPHIGHO2_02_FULL_40_16b</name>
    <dbReference type="NCBI Taxonomy" id="1797714"/>
    <lineage>
        <taxon>Bacteria</taxon>
        <taxon>Candidatus Curtissiibacteriota</taxon>
    </lineage>
</organism>
<reference evidence="2 3" key="1">
    <citation type="journal article" date="2016" name="Nat. Commun.">
        <title>Thousands of microbial genomes shed light on interconnected biogeochemical processes in an aquifer system.</title>
        <authorList>
            <person name="Anantharaman K."/>
            <person name="Brown C.T."/>
            <person name="Hug L.A."/>
            <person name="Sharon I."/>
            <person name="Castelle C.J."/>
            <person name="Probst A.J."/>
            <person name="Thomas B.C."/>
            <person name="Singh A."/>
            <person name="Wilkins M.J."/>
            <person name="Karaoz U."/>
            <person name="Brodie E.L."/>
            <person name="Williams K.H."/>
            <person name="Hubbard S.S."/>
            <person name="Banfield J.F."/>
        </authorList>
    </citation>
    <scope>NUCLEOTIDE SEQUENCE [LARGE SCALE GENOMIC DNA]</scope>
</reference>
<evidence type="ECO:0000256" key="1">
    <source>
        <dbReference type="SAM" id="Phobius"/>
    </source>
</evidence>
<dbReference type="STRING" id="1797714.A3D04_03675"/>
<dbReference type="EMBL" id="MFBD01000007">
    <property type="protein sequence ID" value="OGD89292.1"/>
    <property type="molecule type" value="Genomic_DNA"/>
</dbReference>
<evidence type="ECO:0000313" key="2">
    <source>
        <dbReference type="EMBL" id="OGD89292.1"/>
    </source>
</evidence>
<proteinExistence type="predicted"/>
<feature type="transmembrane region" description="Helical" evidence="1">
    <location>
        <begin position="170"/>
        <end position="191"/>
    </location>
</feature>
<comment type="caution">
    <text evidence="2">The sequence shown here is derived from an EMBL/GenBank/DDBJ whole genome shotgun (WGS) entry which is preliminary data.</text>
</comment>